<proteinExistence type="inferred from homology"/>
<keyword evidence="6" id="KW-0735">Signal-anchor</keyword>
<dbReference type="InterPro" id="IPR002659">
    <property type="entry name" value="Glyco_trans_31"/>
</dbReference>
<evidence type="ECO:0000313" key="12">
    <source>
        <dbReference type="WBParaSite" id="nOo.2.0.1.t12649-RA"/>
    </source>
</evidence>
<reference evidence="12" key="1">
    <citation type="submission" date="2016-06" db="UniProtKB">
        <authorList>
            <consortium name="WormBaseParasite"/>
        </authorList>
    </citation>
    <scope>IDENTIFICATION</scope>
</reference>
<dbReference type="Pfam" id="PF01762">
    <property type="entry name" value="Galactosyl_T"/>
    <property type="match status" value="1"/>
</dbReference>
<name>A0A182EWV2_ONCOC</name>
<dbReference type="GO" id="GO:0016758">
    <property type="term" value="F:hexosyltransferase activity"/>
    <property type="evidence" value="ECO:0007669"/>
    <property type="project" value="InterPro"/>
</dbReference>
<dbReference type="AlphaFoldDB" id="A0A182EWV2"/>
<accession>A0A182EWV2</accession>
<evidence type="ECO:0000256" key="8">
    <source>
        <dbReference type="ARBA" id="ARBA00023034"/>
    </source>
</evidence>
<keyword evidence="8" id="KW-0333">Golgi apparatus</keyword>
<gene>
    <name evidence="10" type="ORF">NOO_LOCUS12649</name>
</gene>
<keyword evidence="4" id="KW-0808">Transferase</keyword>
<protein>
    <submittedName>
        <fullName evidence="12">Hexosyltransferase</fullName>
    </submittedName>
</protein>
<evidence type="ECO:0000256" key="3">
    <source>
        <dbReference type="ARBA" id="ARBA00022676"/>
    </source>
</evidence>
<organism evidence="12">
    <name type="scientific">Onchocerca ochengi</name>
    <name type="common">Filarial nematode worm</name>
    <dbReference type="NCBI Taxonomy" id="42157"/>
    <lineage>
        <taxon>Eukaryota</taxon>
        <taxon>Metazoa</taxon>
        <taxon>Ecdysozoa</taxon>
        <taxon>Nematoda</taxon>
        <taxon>Chromadorea</taxon>
        <taxon>Rhabditida</taxon>
        <taxon>Spirurina</taxon>
        <taxon>Spiruromorpha</taxon>
        <taxon>Filarioidea</taxon>
        <taxon>Onchocercidae</taxon>
        <taxon>Onchocerca</taxon>
    </lineage>
</organism>
<evidence type="ECO:0000256" key="4">
    <source>
        <dbReference type="ARBA" id="ARBA00022679"/>
    </source>
</evidence>
<dbReference type="OrthoDB" id="6355886at2759"/>
<keyword evidence="11" id="KW-1185">Reference proteome</keyword>
<evidence type="ECO:0000256" key="5">
    <source>
        <dbReference type="ARBA" id="ARBA00022692"/>
    </source>
</evidence>
<keyword evidence="3" id="KW-0328">Glycosyltransferase</keyword>
<comment type="subcellular location">
    <subcellularLocation>
        <location evidence="1">Golgi apparatus membrane</location>
        <topology evidence="1">Single-pass type II membrane protein</topology>
    </subcellularLocation>
</comment>
<dbReference type="EMBL" id="UYRW01011424">
    <property type="protein sequence ID" value="VDM99624.1"/>
    <property type="molecule type" value="Genomic_DNA"/>
</dbReference>
<sequence length="146" mass="16693">MDSDAVLFGKNLKKLLDNTSNTFDGYLGCTILLKQPIVRDHLDRYYVNEWQWPGKVFPEYCSGMMIIENVQACEKMSQMIPQLGIHYITGFRIFDVLTGPIAQAAGLQLRNLPGIHPWLPVNDICNSLIFVIHPIEADKLADFYQY</sequence>
<evidence type="ECO:0000256" key="6">
    <source>
        <dbReference type="ARBA" id="ARBA00022968"/>
    </source>
</evidence>
<evidence type="ECO:0000256" key="1">
    <source>
        <dbReference type="ARBA" id="ARBA00004323"/>
    </source>
</evidence>
<evidence type="ECO:0000256" key="9">
    <source>
        <dbReference type="ARBA" id="ARBA00023136"/>
    </source>
</evidence>
<evidence type="ECO:0000256" key="2">
    <source>
        <dbReference type="ARBA" id="ARBA00008661"/>
    </source>
</evidence>
<keyword evidence="7" id="KW-1133">Transmembrane helix</keyword>
<reference evidence="10 11" key="2">
    <citation type="submission" date="2018-08" db="EMBL/GenBank/DDBJ databases">
        <authorList>
            <person name="Laetsch R D."/>
            <person name="Stevens L."/>
            <person name="Kumar S."/>
            <person name="Blaxter L. M."/>
        </authorList>
    </citation>
    <scope>NUCLEOTIDE SEQUENCE [LARGE SCALE GENOMIC DNA]</scope>
</reference>
<comment type="similarity">
    <text evidence="2">Belongs to the glycosyltransferase 31 family.</text>
</comment>
<keyword evidence="5" id="KW-0812">Transmembrane</keyword>
<keyword evidence="9" id="KW-0472">Membrane</keyword>
<evidence type="ECO:0000313" key="10">
    <source>
        <dbReference type="EMBL" id="VDM99624.1"/>
    </source>
</evidence>
<dbReference type="Proteomes" id="UP000271087">
    <property type="component" value="Unassembled WGS sequence"/>
</dbReference>
<dbReference type="GO" id="GO:0000139">
    <property type="term" value="C:Golgi membrane"/>
    <property type="evidence" value="ECO:0007669"/>
    <property type="project" value="UniProtKB-SubCell"/>
</dbReference>
<dbReference type="STRING" id="42157.A0A182EWV2"/>
<evidence type="ECO:0000313" key="11">
    <source>
        <dbReference type="Proteomes" id="UP000271087"/>
    </source>
</evidence>
<evidence type="ECO:0000256" key="7">
    <source>
        <dbReference type="ARBA" id="ARBA00022989"/>
    </source>
</evidence>
<dbReference type="WBParaSite" id="nOo.2.0.1.t12649-RA">
    <property type="protein sequence ID" value="nOo.2.0.1.t12649-RA"/>
    <property type="gene ID" value="nOo.2.0.1.g12649"/>
</dbReference>